<dbReference type="AlphaFoldDB" id="A0A4R6ED91"/>
<evidence type="ECO:0000313" key="2">
    <source>
        <dbReference type="EMBL" id="TDN56145.1"/>
    </source>
</evidence>
<reference evidence="2 3" key="1">
    <citation type="submission" date="2019-03" db="EMBL/GenBank/DDBJ databases">
        <title>Genomic Encyclopedia of Type Strains, Phase IV (KMG-IV): sequencing the most valuable type-strain genomes for metagenomic binning, comparative biology and taxonomic classification.</title>
        <authorList>
            <person name="Goeker M."/>
        </authorList>
    </citation>
    <scope>NUCLEOTIDE SEQUENCE [LARGE SCALE GENOMIC DNA]</scope>
    <source>
        <strain evidence="2 3">DSM 12121</strain>
    </source>
</reference>
<keyword evidence="3" id="KW-1185">Reference proteome</keyword>
<name>A0A4R6ED91_9RHOO</name>
<dbReference type="SUPFAM" id="SSF48695">
    <property type="entry name" value="Multiheme cytochromes"/>
    <property type="match status" value="1"/>
</dbReference>
<dbReference type="Proteomes" id="UP000295129">
    <property type="component" value="Unassembled WGS sequence"/>
</dbReference>
<dbReference type="EMBL" id="SNVV01000002">
    <property type="protein sequence ID" value="TDN56145.1"/>
    <property type="molecule type" value="Genomic_DNA"/>
</dbReference>
<gene>
    <name evidence="2" type="ORF">C7389_10280</name>
</gene>
<dbReference type="Pfam" id="PF09626">
    <property type="entry name" value="DHC"/>
    <property type="match status" value="1"/>
</dbReference>
<feature type="chain" id="PRO_5020186231" evidence="1">
    <location>
        <begin position="21"/>
        <end position="164"/>
    </location>
</feature>
<keyword evidence="1" id="KW-0732">Signal</keyword>
<evidence type="ECO:0000313" key="3">
    <source>
        <dbReference type="Proteomes" id="UP000295129"/>
    </source>
</evidence>
<protein>
    <submittedName>
        <fullName evidence="2">Diheme cytochrome c</fullName>
    </submittedName>
</protein>
<comment type="caution">
    <text evidence="2">The sequence shown here is derived from an EMBL/GenBank/DDBJ whole genome shotgun (WGS) entry which is preliminary data.</text>
</comment>
<feature type="signal peptide" evidence="1">
    <location>
        <begin position="1"/>
        <end position="20"/>
    </location>
</feature>
<evidence type="ECO:0000256" key="1">
    <source>
        <dbReference type="SAM" id="SignalP"/>
    </source>
</evidence>
<dbReference type="InterPro" id="IPR018588">
    <property type="entry name" value="Dihaem_cytochrome-c"/>
</dbReference>
<dbReference type="RefSeq" id="WP_162851648.1">
    <property type="nucleotide sequence ID" value="NZ_SNVV01000002.1"/>
</dbReference>
<proteinExistence type="predicted"/>
<organism evidence="2 3">
    <name type="scientific">Azoarcus indigens</name>
    <dbReference type="NCBI Taxonomy" id="29545"/>
    <lineage>
        <taxon>Bacteria</taxon>
        <taxon>Pseudomonadati</taxon>
        <taxon>Pseudomonadota</taxon>
        <taxon>Betaproteobacteria</taxon>
        <taxon>Rhodocyclales</taxon>
        <taxon>Zoogloeaceae</taxon>
        <taxon>Azoarcus</taxon>
    </lineage>
</organism>
<accession>A0A4R6ED91</accession>
<dbReference type="InterPro" id="IPR036280">
    <property type="entry name" value="Multihaem_cyt_sf"/>
</dbReference>
<sequence>MRRALLLPGLLALAAGPGLAGDLVSPPSPEYREECGSCHVAYPPRLLDGAAWARVMAGLADHFGTDASLASATRDRLAAYLAARAAPSRGDASAPPRPDTSRITTSAWFLRKHRDGHDGLHAALWRTPAVGNPANCGACHRAAAEGRYSEHEIQLPVSTGASSR</sequence>